<feature type="region of interest" description="Disordered" evidence="1">
    <location>
        <begin position="181"/>
        <end position="203"/>
    </location>
</feature>
<evidence type="ECO:0000256" key="1">
    <source>
        <dbReference type="SAM" id="MobiDB-lite"/>
    </source>
</evidence>
<evidence type="ECO:0008006" key="4">
    <source>
        <dbReference type="Google" id="ProtNLM"/>
    </source>
</evidence>
<name>G0HAA7_CORVD</name>
<evidence type="ECO:0000313" key="3">
    <source>
        <dbReference type="Proteomes" id="UP000006659"/>
    </source>
</evidence>
<protein>
    <recommendedName>
        <fullName evidence="4">N-acetyltransferase domain-containing protein</fullName>
    </recommendedName>
</protein>
<accession>G0HAA7</accession>
<evidence type="ECO:0000313" key="2">
    <source>
        <dbReference type="EMBL" id="AEK36123.1"/>
    </source>
</evidence>
<dbReference type="EMBL" id="CP002917">
    <property type="protein sequence ID" value="AEK36123.1"/>
    <property type="molecule type" value="Genomic_DNA"/>
</dbReference>
<dbReference type="Gene3D" id="3.40.630.30">
    <property type="match status" value="1"/>
</dbReference>
<dbReference type="SUPFAM" id="SSF55729">
    <property type="entry name" value="Acyl-CoA N-acyltransferases (Nat)"/>
    <property type="match status" value="1"/>
</dbReference>
<dbReference type="RefSeq" id="WP_014009312.1">
    <property type="nucleotide sequence ID" value="NC_015859.1"/>
</dbReference>
<dbReference type="eggNOG" id="ENOG5030K1H">
    <property type="taxonomic scope" value="Bacteria"/>
</dbReference>
<reference evidence="2 3" key="1">
    <citation type="journal article" date="2011" name="BMC Genomics">
        <title>Complete genome sequence of Corynebacterium variabile DSM 44702 isolated from the surface of smear-ripened cheeses and insights into cheese ripening and flavor generation.</title>
        <authorList>
            <person name="Schroeder J."/>
            <person name="Maus I."/>
            <person name="Trost E."/>
            <person name="Tauch A."/>
        </authorList>
    </citation>
    <scope>NUCLEOTIDE SEQUENCE [LARGE SCALE GENOMIC DNA]</scope>
    <source>
        <strain evidence="3">DSM 44702 / JCM 12073 / NCIMB 30131</strain>
    </source>
</reference>
<dbReference type="AlphaFoldDB" id="G0HAA7"/>
<dbReference type="STRING" id="858619.CVAR_0770"/>
<dbReference type="HOGENOM" id="CLU_833884_0_0_11"/>
<gene>
    <name evidence="2" type="ordered locus">CVAR_0770</name>
</gene>
<feature type="compositionally biased region" description="Low complexity" evidence="1">
    <location>
        <begin position="182"/>
        <end position="192"/>
    </location>
</feature>
<sequence>MPASPDSTERTTPGTTTTTSITTATTTLAIVDAATAWLSPDVIAWGATSGTVQRWLEPELERLDNANFGTQVCDAVVLPVSDPLLWANRVIGLPDGQWALAGVRFRDRDLDRCFVDVIATSLPPRPESLAALTPVLEFFADFAPKRLRVTVPDPDLFAASDDPAAPDTEVDLRVVATPLDGSASSTVSSTSSPEALPEAPSTEGVTLVDATPQDAAARAERIYGRIAADKPVLLEWSHPSTADYLTDPAEEGLLFTVRLHDEDAGVLALRRQDDYGLAGWLVEEKCVDPAFQGHNLSAAASALAMERLAAHPDSAAIRDAGSRPVLWGHIHKDNVPSLRSAFAVGRRTVGGYLWVTPEGYPGF</sequence>
<dbReference type="InterPro" id="IPR016181">
    <property type="entry name" value="Acyl_CoA_acyltransferase"/>
</dbReference>
<dbReference type="KEGG" id="cva:CVAR_0770"/>
<proteinExistence type="predicted"/>
<dbReference type="Proteomes" id="UP000006659">
    <property type="component" value="Chromosome"/>
</dbReference>
<organism evidence="2 3">
    <name type="scientific">Corynebacterium variabile (strain DSM 44702 / CIP 107183 / JCM 12073 / NCIMB 30131)</name>
    <name type="common">Corynebacterium mooreparkense</name>
    <dbReference type="NCBI Taxonomy" id="858619"/>
    <lineage>
        <taxon>Bacteria</taxon>
        <taxon>Bacillati</taxon>
        <taxon>Actinomycetota</taxon>
        <taxon>Actinomycetes</taxon>
        <taxon>Mycobacteriales</taxon>
        <taxon>Corynebacteriaceae</taxon>
        <taxon>Corynebacterium</taxon>
    </lineage>
</organism>